<dbReference type="Gramene" id="Kaladp0809s0054.1.v1.1">
    <property type="protein sequence ID" value="Kaladp0809s0054.1.v1.1"/>
    <property type="gene ID" value="Kaladp0809s0054.v1.1"/>
</dbReference>
<dbReference type="PANTHER" id="PTHR33494">
    <property type="entry name" value="OS02G0793800 PROTEIN"/>
    <property type="match status" value="1"/>
</dbReference>
<sequence>MVQLTKSGNFHVEPDAAAAAAGTCRIKGPVKVEIEDFLEQQHGPDSKRPRISPVMQQWDMEENTYPVPPSQYNPLDEPSPLGLKLRKSPSLLELIQMQLALGKSAKPTASGETINSDHKKEGKSSVSSSEKLKASNFPAALLKIGGYEYQSKHEGDLVAKCYFAKHKLVWEVLIENLKSKIEIQWSDIVGLKADCPETGESLLQVVLSRPPLFFRETNPQPRKHTLWQASSDFTENQASVHRVHLLKCPQGMLLKHFEKLIQCDLRLSYLSRLPEMVLDSPFFENSHSSAFEELEPKPHVFGQIKVGEQALVPGFADAKLPIIPSPVQPTFYKIEQDLGGRMLEQLPQESLSPGSVMTVSPVKGFMHQTDDFQRARKRRMGQYKEPTGLRVSLSKLDLVNYLDNIVAPVIDPSPAEVAERKAQLEHLADLLLNDSDSNLPLPTDENSVMARVNSLCCLLQKDPLEGTNSFKSIQHDVFINPSAVGTSHKENTKDVFFHPTGSAVMEGARDNPAMKPPSGMMRKDSFSDLLLNLPRIASLPKFLNNISEDSENPFN</sequence>
<keyword evidence="4" id="KW-1185">Reference proteome</keyword>
<dbReference type="PANTHER" id="PTHR33494:SF27">
    <property type="entry name" value="ATP-DEPENDENT DNA HELICASE"/>
    <property type="match status" value="1"/>
</dbReference>
<reference evidence="3" key="1">
    <citation type="submission" date="2021-01" db="UniProtKB">
        <authorList>
            <consortium name="EnsemblPlants"/>
        </authorList>
    </citation>
    <scope>IDENTIFICATION</scope>
</reference>
<dbReference type="OMA" id="HPEHMEK"/>
<evidence type="ECO:0000313" key="4">
    <source>
        <dbReference type="Proteomes" id="UP000594263"/>
    </source>
</evidence>
<accession>A0A7N0VGY8</accession>
<evidence type="ECO:0000313" key="3">
    <source>
        <dbReference type="EnsemblPlants" id="Kaladp0809s0054.1.v1.1"/>
    </source>
</evidence>
<dbReference type="InterPro" id="IPR057939">
    <property type="entry name" value="TRF2_HOY1_PH"/>
</dbReference>
<dbReference type="AlphaFoldDB" id="A0A7N0VGY8"/>
<evidence type="ECO:0000256" key="1">
    <source>
        <dbReference type="SAM" id="MobiDB-lite"/>
    </source>
</evidence>
<feature type="region of interest" description="Disordered" evidence="1">
    <location>
        <begin position="106"/>
        <end position="129"/>
    </location>
</feature>
<organism evidence="3 4">
    <name type="scientific">Kalanchoe fedtschenkoi</name>
    <name type="common">Lavender scallops</name>
    <name type="synonym">South American air plant</name>
    <dbReference type="NCBI Taxonomy" id="63787"/>
    <lineage>
        <taxon>Eukaryota</taxon>
        <taxon>Viridiplantae</taxon>
        <taxon>Streptophyta</taxon>
        <taxon>Embryophyta</taxon>
        <taxon>Tracheophyta</taxon>
        <taxon>Spermatophyta</taxon>
        <taxon>Magnoliopsida</taxon>
        <taxon>eudicotyledons</taxon>
        <taxon>Gunneridae</taxon>
        <taxon>Pentapetalae</taxon>
        <taxon>Saxifragales</taxon>
        <taxon>Crassulaceae</taxon>
        <taxon>Kalanchoe</taxon>
    </lineage>
</organism>
<evidence type="ECO:0000259" key="2">
    <source>
        <dbReference type="Pfam" id="PF24818"/>
    </source>
</evidence>
<name>A0A7N0VGY8_KALFE</name>
<dbReference type="Proteomes" id="UP000594263">
    <property type="component" value="Unplaced"/>
</dbReference>
<protein>
    <recommendedName>
        <fullName evidence="2">TRF2/HOY1 PH-like domain-containing protein</fullName>
    </recommendedName>
</protein>
<dbReference type="Pfam" id="PF24818">
    <property type="entry name" value="PH_TRF2_HOY1"/>
    <property type="match status" value="1"/>
</dbReference>
<proteinExistence type="predicted"/>
<feature type="domain" description="TRF2/HOY1 PH-like" evidence="2">
    <location>
        <begin position="136"/>
        <end position="253"/>
    </location>
</feature>
<dbReference type="EnsemblPlants" id="Kaladp0809s0054.1.v1.1">
    <property type="protein sequence ID" value="Kaladp0809s0054.1.v1.1"/>
    <property type="gene ID" value="Kaladp0809s0054.v1.1"/>
</dbReference>